<dbReference type="InterPro" id="IPR038385">
    <property type="entry name" value="Sua5/YwlC_C"/>
</dbReference>
<evidence type="ECO:0000256" key="13">
    <source>
        <dbReference type="PIRNR" id="PIRNR004930"/>
    </source>
</evidence>
<keyword evidence="15" id="KW-0175">Coiled coil</keyword>
<feature type="coiled-coil region" evidence="15">
    <location>
        <begin position="1"/>
        <end position="28"/>
    </location>
</feature>
<feature type="binding site" evidence="14">
    <location>
        <position position="60"/>
    </location>
    <ligand>
        <name>ATP</name>
        <dbReference type="ChEBI" id="CHEBI:30616"/>
    </ligand>
</feature>
<dbReference type="OrthoDB" id="9814580at2"/>
<accession>A0A1T4MJ15</accession>
<feature type="domain" description="YrdC-like" evidence="16">
    <location>
        <begin position="15"/>
        <end position="201"/>
    </location>
</feature>
<comment type="function">
    <text evidence="13">Required for the formation of a threonylcarbamoyl group on adenosine at position 37 (t(6)A37) in tRNAs that read codons beginning with adenine.</text>
</comment>
<dbReference type="PANTHER" id="PTHR17490:SF16">
    <property type="entry name" value="THREONYLCARBAMOYL-AMP SYNTHASE"/>
    <property type="match status" value="1"/>
</dbReference>
<feature type="binding site" evidence="14">
    <location>
        <position position="64"/>
    </location>
    <ligand>
        <name>ATP</name>
        <dbReference type="ChEBI" id="CHEBI:30616"/>
    </ligand>
</feature>
<gene>
    <name evidence="17" type="ORF">SAMN02745973_01358</name>
</gene>
<feature type="binding site" evidence="14">
    <location>
        <position position="197"/>
    </location>
    <ligand>
        <name>ATP</name>
        <dbReference type="ChEBI" id="CHEBI:30616"/>
    </ligand>
</feature>
<evidence type="ECO:0000259" key="16">
    <source>
        <dbReference type="PROSITE" id="PS51163"/>
    </source>
</evidence>
<dbReference type="InterPro" id="IPR050156">
    <property type="entry name" value="TC-AMP_synthase_SUA5"/>
</dbReference>
<name>A0A1T4MJ15_9FIRM</name>
<organism evidence="17 18">
    <name type="scientific">Garciella nitratireducens DSM 15102</name>
    <dbReference type="NCBI Taxonomy" id="1121911"/>
    <lineage>
        <taxon>Bacteria</taxon>
        <taxon>Bacillati</taxon>
        <taxon>Bacillota</taxon>
        <taxon>Clostridia</taxon>
        <taxon>Eubacteriales</taxon>
        <taxon>Eubacteriaceae</taxon>
        <taxon>Garciella</taxon>
    </lineage>
</organism>
<dbReference type="GO" id="GO:0003725">
    <property type="term" value="F:double-stranded RNA binding"/>
    <property type="evidence" value="ECO:0007669"/>
    <property type="project" value="UniProtKB-UniRule"/>
</dbReference>
<dbReference type="GO" id="GO:0006450">
    <property type="term" value="P:regulation of translational fidelity"/>
    <property type="evidence" value="ECO:0007669"/>
    <property type="project" value="TreeGrafter"/>
</dbReference>
<dbReference type="FunFam" id="3.90.870.10:FF:000008">
    <property type="entry name" value="Threonylcarbamoyl-AMP synthase"/>
    <property type="match status" value="1"/>
</dbReference>
<dbReference type="AlphaFoldDB" id="A0A1T4MJ15"/>
<feature type="binding site" evidence="14">
    <location>
        <position position="145"/>
    </location>
    <ligand>
        <name>ATP</name>
        <dbReference type="ChEBI" id="CHEBI:30616"/>
    </ligand>
</feature>
<proteinExistence type="inferred from homology"/>
<feature type="binding site" evidence="14">
    <location>
        <position position="69"/>
    </location>
    <ligand>
        <name>L-threonine</name>
        <dbReference type="ChEBI" id="CHEBI:57926"/>
    </ligand>
</feature>
<dbReference type="GO" id="GO:0008033">
    <property type="term" value="P:tRNA processing"/>
    <property type="evidence" value="ECO:0007669"/>
    <property type="project" value="UniProtKB-KW"/>
</dbReference>
<dbReference type="InterPro" id="IPR017945">
    <property type="entry name" value="DHBP_synth_RibB-like_a/b_dom"/>
</dbReference>
<feature type="binding site" evidence="14">
    <location>
        <position position="183"/>
    </location>
    <ligand>
        <name>L-threonine</name>
        <dbReference type="ChEBI" id="CHEBI:57926"/>
    </ligand>
</feature>
<dbReference type="Gene3D" id="3.40.50.11030">
    <property type="entry name" value="Threonylcarbamoyl-AMP synthase, C-terminal domain"/>
    <property type="match status" value="1"/>
</dbReference>
<evidence type="ECO:0000256" key="11">
    <source>
        <dbReference type="ARBA" id="ARBA00029774"/>
    </source>
</evidence>
<keyword evidence="6 13" id="KW-0808">Transferase</keyword>
<evidence type="ECO:0000256" key="6">
    <source>
        <dbReference type="ARBA" id="ARBA00022679"/>
    </source>
</evidence>
<evidence type="ECO:0000313" key="18">
    <source>
        <dbReference type="Proteomes" id="UP000196365"/>
    </source>
</evidence>
<comment type="subcellular location">
    <subcellularLocation>
        <location evidence="1 13">Cytoplasm</location>
    </subcellularLocation>
</comment>
<evidence type="ECO:0000256" key="7">
    <source>
        <dbReference type="ARBA" id="ARBA00022694"/>
    </source>
</evidence>
<evidence type="ECO:0000256" key="5">
    <source>
        <dbReference type="ARBA" id="ARBA00022490"/>
    </source>
</evidence>
<dbReference type="Gene3D" id="3.90.870.10">
    <property type="entry name" value="DHBP synthase"/>
    <property type="match status" value="1"/>
</dbReference>
<dbReference type="EC" id="2.7.7.87" evidence="3 13"/>
<sequence length="350" mass="38005">MDTIVLKIQQEEKDREKLRQAAKILRKGGLVAFPTETVYGLGANGLDPEATAKIYEAKGRPSDNPLILHISRREDLVPLVKEIPPVAEKLMECFWPGPLTLIFKKSALVPKRTTGGLDTVAIRMPSHPIAHGLIKEAKVPIAAPSANLSGKPSPTKAEHVMHDLMGRIDMIIAGPASNIGLESTVVDVTSAIPTILRPGGITYEQLKKTIGKIEIDKGIQEDLKETFKPKAPGMKYTHYAPSAPMTIVQGPRNAVIEKINKSTEEYIKQGKKVGILATEDNVKKYSKGLVLSLGKRDKPESIAANLFALLRQLDLEGVDVIFAEGITSDGIGMAIVNRMNKAAGHRIVQV</sequence>
<dbReference type="PIRSF" id="PIRSF004930">
    <property type="entry name" value="Tln_factor_SUA5"/>
    <property type="match status" value="1"/>
</dbReference>
<evidence type="ECO:0000313" key="17">
    <source>
        <dbReference type="EMBL" id="SJZ67100.1"/>
    </source>
</evidence>
<dbReference type="Proteomes" id="UP000196365">
    <property type="component" value="Unassembled WGS sequence"/>
</dbReference>
<dbReference type="PROSITE" id="PS51163">
    <property type="entry name" value="YRDC"/>
    <property type="match status" value="1"/>
</dbReference>
<reference evidence="17 18" key="1">
    <citation type="submission" date="2017-02" db="EMBL/GenBank/DDBJ databases">
        <authorList>
            <person name="Peterson S.W."/>
        </authorList>
    </citation>
    <scope>NUCLEOTIDE SEQUENCE [LARGE SCALE GENOMIC DNA]</scope>
    <source>
        <strain evidence="17 18">DSM 15102</strain>
    </source>
</reference>
<comment type="catalytic activity">
    <reaction evidence="12 13">
        <text>L-threonine + hydrogencarbonate + ATP = L-threonylcarbamoyladenylate + diphosphate + H2O</text>
        <dbReference type="Rhea" id="RHEA:36407"/>
        <dbReference type="ChEBI" id="CHEBI:15377"/>
        <dbReference type="ChEBI" id="CHEBI:17544"/>
        <dbReference type="ChEBI" id="CHEBI:30616"/>
        <dbReference type="ChEBI" id="CHEBI:33019"/>
        <dbReference type="ChEBI" id="CHEBI:57926"/>
        <dbReference type="ChEBI" id="CHEBI:73682"/>
        <dbReference type="EC" id="2.7.7.87"/>
    </reaction>
</comment>
<dbReference type="GO" id="GO:0000049">
    <property type="term" value="F:tRNA binding"/>
    <property type="evidence" value="ECO:0007669"/>
    <property type="project" value="TreeGrafter"/>
</dbReference>
<dbReference type="GO" id="GO:0005524">
    <property type="term" value="F:ATP binding"/>
    <property type="evidence" value="ECO:0007669"/>
    <property type="project" value="UniProtKB-UniRule"/>
</dbReference>
<evidence type="ECO:0000256" key="9">
    <source>
        <dbReference type="ARBA" id="ARBA00022741"/>
    </source>
</evidence>
<feature type="binding site" evidence="14">
    <location>
        <position position="153"/>
    </location>
    <ligand>
        <name>ATP</name>
        <dbReference type="ChEBI" id="CHEBI:30616"/>
    </ligand>
</feature>
<dbReference type="InterPro" id="IPR006070">
    <property type="entry name" value="Sua5-like_dom"/>
</dbReference>
<keyword evidence="18" id="KW-1185">Reference proteome</keyword>
<dbReference type="GO" id="GO:0061710">
    <property type="term" value="F:L-threonylcarbamoyladenylate synthase"/>
    <property type="evidence" value="ECO:0007669"/>
    <property type="project" value="UniProtKB-EC"/>
</dbReference>
<evidence type="ECO:0000256" key="12">
    <source>
        <dbReference type="ARBA" id="ARBA00048366"/>
    </source>
</evidence>
<dbReference type="SUPFAM" id="SSF55821">
    <property type="entry name" value="YrdC/RibB"/>
    <property type="match status" value="1"/>
</dbReference>
<keyword evidence="10 13" id="KW-0067">ATP-binding</keyword>
<feature type="binding site" evidence="14">
    <location>
        <position position="143"/>
    </location>
    <ligand>
        <name>L-threonine</name>
        <dbReference type="ChEBI" id="CHEBI:57926"/>
    </ligand>
</feature>
<dbReference type="PANTHER" id="PTHR17490">
    <property type="entry name" value="SUA5"/>
    <property type="match status" value="1"/>
</dbReference>
<evidence type="ECO:0000256" key="10">
    <source>
        <dbReference type="ARBA" id="ARBA00022840"/>
    </source>
</evidence>
<evidence type="ECO:0000256" key="15">
    <source>
        <dbReference type="SAM" id="Coils"/>
    </source>
</evidence>
<dbReference type="NCBIfam" id="TIGR00057">
    <property type="entry name" value="L-threonylcarbamoyladenylate synthase"/>
    <property type="match status" value="1"/>
</dbReference>
<feature type="binding site" evidence="14">
    <location>
        <position position="239"/>
    </location>
    <ligand>
        <name>ATP</name>
        <dbReference type="ChEBI" id="CHEBI:30616"/>
    </ligand>
</feature>
<keyword evidence="8 13" id="KW-0548">Nucleotidyltransferase</keyword>
<dbReference type="InterPro" id="IPR005145">
    <property type="entry name" value="Sua5_C"/>
</dbReference>
<keyword evidence="7 13" id="KW-0819">tRNA processing</keyword>
<evidence type="ECO:0000256" key="3">
    <source>
        <dbReference type="ARBA" id="ARBA00012584"/>
    </source>
</evidence>
<comment type="similarity">
    <text evidence="2 13">Belongs to the SUA5 family.</text>
</comment>
<evidence type="ECO:0000256" key="4">
    <source>
        <dbReference type="ARBA" id="ARBA00015492"/>
    </source>
</evidence>
<dbReference type="Pfam" id="PF01300">
    <property type="entry name" value="Sua5_yciO_yrdC"/>
    <property type="match status" value="1"/>
</dbReference>
<feature type="binding site" evidence="14">
    <location>
        <position position="119"/>
    </location>
    <ligand>
        <name>ATP</name>
        <dbReference type="ChEBI" id="CHEBI:30616"/>
    </ligand>
</feature>
<evidence type="ECO:0000256" key="2">
    <source>
        <dbReference type="ARBA" id="ARBA00007663"/>
    </source>
</evidence>
<evidence type="ECO:0000256" key="1">
    <source>
        <dbReference type="ARBA" id="ARBA00004496"/>
    </source>
</evidence>
<dbReference type="EMBL" id="FUWV01000007">
    <property type="protein sequence ID" value="SJZ67100.1"/>
    <property type="molecule type" value="Genomic_DNA"/>
</dbReference>
<dbReference type="InterPro" id="IPR010923">
    <property type="entry name" value="T(6)A37_SUA5"/>
</dbReference>
<protein>
    <recommendedName>
        <fullName evidence="4 13">Threonylcarbamoyl-AMP synthase</fullName>
        <shortName evidence="13">TC-AMP synthase</shortName>
        <ecNumber evidence="3 13">2.7.7.87</ecNumber>
    </recommendedName>
    <alternativeName>
        <fullName evidence="11 13">L-threonylcarbamoyladenylate synthase</fullName>
    </alternativeName>
</protein>
<dbReference type="GO" id="GO:0005737">
    <property type="term" value="C:cytoplasm"/>
    <property type="evidence" value="ECO:0007669"/>
    <property type="project" value="UniProtKB-SubCell"/>
</dbReference>
<feature type="binding site" evidence="14">
    <location>
        <position position="37"/>
    </location>
    <ligand>
        <name>L-threonine</name>
        <dbReference type="ChEBI" id="CHEBI:57926"/>
    </ligand>
</feature>
<evidence type="ECO:0000256" key="8">
    <source>
        <dbReference type="ARBA" id="ARBA00022695"/>
    </source>
</evidence>
<feature type="binding site" evidence="14">
    <location>
        <position position="123"/>
    </location>
    <ligand>
        <name>L-threonine</name>
        <dbReference type="ChEBI" id="CHEBI:57926"/>
    </ligand>
</feature>
<keyword evidence="5 13" id="KW-0963">Cytoplasm</keyword>
<dbReference type="FunFam" id="3.40.50.11030:FF:000001">
    <property type="entry name" value="Threonylcarbamoyl-AMP synthase"/>
    <property type="match status" value="1"/>
</dbReference>
<evidence type="ECO:0000256" key="14">
    <source>
        <dbReference type="PIRSR" id="PIRSR004930-1"/>
    </source>
</evidence>
<dbReference type="RefSeq" id="WP_087678787.1">
    <property type="nucleotide sequence ID" value="NZ_FUWV01000007.1"/>
</dbReference>
<keyword evidence="9 13" id="KW-0547">Nucleotide-binding</keyword>
<dbReference type="Pfam" id="PF03481">
    <property type="entry name" value="Sua5_C"/>
    <property type="match status" value="1"/>
</dbReference>